<dbReference type="Proteomes" id="UP001164929">
    <property type="component" value="Chromosome 9"/>
</dbReference>
<dbReference type="EMBL" id="JAQIZT010000009">
    <property type="protein sequence ID" value="KAJ6984681.1"/>
    <property type="molecule type" value="Genomic_DNA"/>
</dbReference>
<sequence length="265" mass="29151">MIGTHSENLRPVSGRDIQDRLPSEKNLDVFFKKSQAVRSLQLREKGSERVIRSLESLLPTHRLTGSLPFLACRAVHCIGAGGSEGLDSLIAYPLITGTSEAPTKFSGQSLSFPSAFLSLCRRALLLIFHKEFRGLGWKSQLLVGMQAELELNGLANESLERERCSSSSSMKARSSASELVKRQGGSCSVSLDGQYGVANEKITDWFLTHSQGTLNELAEGVHETDILTPHEWLCKAEQYQKSTNILVIHHPKSPRWPALLGPAKT</sequence>
<gene>
    <name evidence="1" type="ORF">NC653_022856</name>
</gene>
<comment type="caution">
    <text evidence="1">The sequence shown here is derived from an EMBL/GenBank/DDBJ whole genome shotgun (WGS) entry which is preliminary data.</text>
</comment>
<reference evidence="1" key="1">
    <citation type="journal article" date="2023" name="Mol. Ecol. Resour.">
        <title>Chromosome-level genome assembly of a triploid poplar Populus alba 'Berolinensis'.</title>
        <authorList>
            <person name="Chen S."/>
            <person name="Yu Y."/>
            <person name="Wang X."/>
            <person name="Wang S."/>
            <person name="Zhang T."/>
            <person name="Zhou Y."/>
            <person name="He R."/>
            <person name="Meng N."/>
            <person name="Wang Y."/>
            <person name="Liu W."/>
            <person name="Liu Z."/>
            <person name="Liu J."/>
            <person name="Guo Q."/>
            <person name="Huang H."/>
            <person name="Sederoff R.R."/>
            <person name="Wang G."/>
            <person name="Qu G."/>
            <person name="Chen S."/>
        </authorList>
    </citation>
    <scope>NUCLEOTIDE SEQUENCE</scope>
    <source>
        <strain evidence="1">SC-2020</strain>
    </source>
</reference>
<dbReference type="AlphaFoldDB" id="A0AAD6QA63"/>
<evidence type="ECO:0000313" key="1">
    <source>
        <dbReference type="EMBL" id="KAJ6984681.1"/>
    </source>
</evidence>
<accession>A0AAD6QA63</accession>
<keyword evidence="2" id="KW-1185">Reference proteome</keyword>
<name>A0AAD6QA63_9ROSI</name>
<organism evidence="1 2">
    <name type="scientific">Populus alba x Populus x berolinensis</name>
    <dbReference type="NCBI Taxonomy" id="444605"/>
    <lineage>
        <taxon>Eukaryota</taxon>
        <taxon>Viridiplantae</taxon>
        <taxon>Streptophyta</taxon>
        <taxon>Embryophyta</taxon>
        <taxon>Tracheophyta</taxon>
        <taxon>Spermatophyta</taxon>
        <taxon>Magnoliopsida</taxon>
        <taxon>eudicotyledons</taxon>
        <taxon>Gunneridae</taxon>
        <taxon>Pentapetalae</taxon>
        <taxon>rosids</taxon>
        <taxon>fabids</taxon>
        <taxon>Malpighiales</taxon>
        <taxon>Salicaceae</taxon>
        <taxon>Saliceae</taxon>
        <taxon>Populus</taxon>
    </lineage>
</organism>
<protein>
    <submittedName>
        <fullName evidence="1">Uncharacterized protein</fullName>
    </submittedName>
</protein>
<evidence type="ECO:0000313" key="2">
    <source>
        <dbReference type="Proteomes" id="UP001164929"/>
    </source>
</evidence>
<proteinExistence type="predicted"/>